<evidence type="ECO:0000256" key="1">
    <source>
        <dbReference type="ARBA" id="ARBA00004123"/>
    </source>
</evidence>
<organism evidence="10 11">
    <name type="scientific">Aplosporella prunicola CBS 121167</name>
    <dbReference type="NCBI Taxonomy" id="1176127"/>
    <lineage>
        <taxon>Eukaryota</taxon>
        <taxon>Fungi</taxon>
        <taxon>Dikarya</taxon>
        <taxon>Ascomycota</taxon>
        <taxon>Pezizomycotina</taxon>
        <taxon>Dothideomycetes</taxon>
        <taxon>Dothideomycetes incertae sedis</taxon>
        <taxon>Botryosphaeriales</taxon>
        <taxon>Aplosporellaceae</taxon>
        <taxon>Aplosporella</taxon>
    </lineage>
</organism>
<dbReference type="OrthoDB" id="2289918at2759"/>
<evidence type="ECO:0000256" key="8">
    <source>
        <dbReference type="SAM" id="MobiDB-lite"/>
    </source>
</evidence>
<keyword evidence="6" id="KW-0804">Transcription</keyword>
<keyword evidence="2" id="KW-0479">Metal-binding</keyword>
<dbReference type="Proteomes" id="UP000799438">
    <property type="component" value="Unassembled WGS sequence"/>
</dbReference>
<reference evidence="10" key="1">
    <citation type="journal article" date="2020" name="Stud. Mycol.">
        <title>101 Dothideomycetes genomes: a test case for predicting lifestyles and emergence of pathogens.</title>
        <authorList>
            <person name="Haridas S."/>
            <person name="Albert R."/>
            <person name="Binder M."/>
            <person name="Bloem J."/>
            <person name="Labutti K."/>
            <person name="Salamov A."/>
            <person name="Andreopoulos B."/>
            <person name="Baker S."/>
            <person name="Barry K."/>
            <person name="Bills G."/>
            <person name="Bluhm B."/>
            <person name="Cannon C."/>
            <person name="Castanera R."/>
            <person name="Culley D."/>
            <person name="Daum C."/>
            <person name="Ezra D."/>
            <person name="Gonzalez J."/>
            <person name="Henrissat B."/>
            <person name="Kuo A."/>
            <person name="Liang C."/>
            <person name="Lipzen A."/>
            <person name="Lutzoni F."/>
            <person name="Magnuson J."/>
            <person name="Mondo S."/>
            <person name="Nolan M."/>
            <person name="Ohm R."/>
            <person name="Pangilinan J."/>
            <person name="Park H.-J."/>
            <person name="Ramirez L."/>
            <person name="Alfaro M."/>
            <person name="Sun H."/>
            <person name="Tritt A."/>
            <person name="Yoshinaga Y."/>
            <person name="Zwiers L.-H."/>
            <person name="Turgeon B."/>
            <person name="Goodwin S."/>
            <person name="Spatafora J."/>
            <person name="Crous P."/>
            <person name="Grigoriev I."/>
        </authorList>
    </citation>
    <scope>NUCLEOTIDE SEQUENCE</scope>
    <source>
        <strain evidence="10">CBS 121167</strain>
    </source>
</reference>
<evidence type="ECO:0000256" key="2">
    <source>
        <dbReference type="ARBA" id="ARBA00022723"/>
    </source>
</evidence>
<evidence type="ECO:0000256" key="7">
    <source>
        <dbReference type="ARBA" id="ARBA00023242"/>
    </source>
</evidence>
<dbReference type="InterPro" id="IPR028020">
    <property type="entry name" value="ASX_DEUBAD_dom"/>
</dbReference>
<comment type="subcellular location">
    <subcellularLocation>
        <location evidence="1">Nucleus</location>
    </subcellularLocation>
</comment>
<evidence type="ECO:0000256" key="4">
    <source>
        <dbReference type="ARBA" id="ARBA00022833"/>
    </source>
</evidence>
<dbReference type="GeneID" id="54298725"/>
<feature type="region of interest" description="Disordered" evidence="8">
    <location>
        <begin position="19"/>
        <end position="48"/>
    </location>
</feature>
<sequence length="320" mass="36156">MEPRTRSRRAIPVKKYVEADSDADFEESSPIIPSTRRGRPQRGAKNADPDFLLQDPSSALAHANVAAILKHPLAWDSLLPVQQMELNQMYPIQPLRLGSPITLPQHSGGMLTQPRTVPQAVMFNTALQSDIALFKEDLECGRLEPEWQQDGMAAMENRARGDFDDWKEQESESFWGQQQRLPYEVLAGESSSVRFDTLVAAGKFRVGDVWTYRRGFGKGAQFFAVDKEATIVQITPDNKLVFTYPPGIHKYSSVYNGPDLTSEPIGGPQPLADALIHADGRNASWRQVNAWKEFRCARNYQDMGTLWEVRELYWANDRSD</sequence>
<evidence type="ECO:0000256" key="3">
    <source>
        <dbReference type="ARBA" id="ARBA00022771"/>
    </source>
</evidence>
<evidence type="ECO:0000313" key="11">
    <source>
        <dbReference type="Proteomes" id="UP000799438"/>
    </source>
</evidence>
<dbReference type="EMBL" id="ML995504">
    <property type="protein sequence ID" value="KAF2137269.1"/>
    <property type="molecule type" value="Genomic_DNA"/>
</dbReference>
<name>A0A6A6AZC8_9PEZI</name>
<dbReference type="InterPro" id="IPR044867">
    <property type="entry name" value="DEUBAD_dom"/>
</dbReference>
<evidence type="ECO:0000313" key="10">
    <source>
        <dbReference type="EMBL" id="KAF2137269.1"/>
    </source>
</evidence>
<keyword evidence="11" id="KW-1185">Reference proteome</keyword>
<dbReference type="RefSeq" id="XP_033392987.1">
    <property type="nucleotide sequence ID" value="XM_033541229.1"/>
</dbReference>
<proteinExistence type="predicted"/>
<keyword evidence="3" id="KW-0863">Zinc-finger</keyword>
<keyword evidence="5" id="KW-0805">Transcription regulation</keyword>
<keyword evidence="4" id="KW-0862">Zinc</keyword>
<dbReference type="GO" id="GO:0005634">
    <property type="term" value="C:nucleus"/>
    <property type="evidence" value="ECO:0007669"/>
    <property type="project" value="UniProtKB-SubCell"/>
</dbReference>
<dbReference type="Pfam" id="PF13919">
    <property type="entry name" value="ASXH"/>
    <property type="match status" value="1"/>
</dbReference>
<evidence type="ECO:0000256" key="6">
    <source>
        <dbReference type="ARBA" id="ARBA00023163"/>
    </source>
</evidence>
<protein>
    <recommendedName>
        <fullName evidence="9">DEUBAD domain-containing protein</fullName>
    </recommendedName>
</protein>
<evidence type="ECO:0000259" key="9">
    <source>
        <dbReference type="PROSITE" id="PS51916"/>
    </source>
</evidence>
<dbReference type="AlphaFoldDB" id="A0A6A6AZC8"/>
<gene>
    <name evidence="10" type="ORF">K452DRAFT_291677</name>
</gene>
<feature type="domain" description="DEUBAD" evidence="9">
    <location>
        <begin position="56"/>
        <end position="180"/>
    </location>
</feature>
<accession>A0A6A6AZC8</accession>
<evidence type="ECO:0000256" key="5">
    <source>
        <dbReference type="ARBA" id="ARBA00023015"/>
    </source>
</evidence>
<dbReference type="PROSITE" id="PS51916">
    <property type="entry name" value="DEUBAD"/>
    <property type="match status" value="1"/>
</dbReference>
<keyword evidence="7" id="KW-0539">Nucleus</keyword>
<dbReference type="GO" id="GO:0008270">
    <property type="term" value="F:zinc ion binding"/>
    <property type="evidence" value="ECO:0007669"/>
    <property type="project" value="UniProtKB-KW"/>
</dbReference>